<sequence>MAGKALIVVDPISTGGSVAVEAKNKGFSVIACWTSDLTDDFRTHVPENAKGLKYTAQVEEKATVGETADAVKAAAKGLTIAAVIVGGESGVTLADHLSLELGVRTNGIFPGGDRRNKSVQQRAVKASGLRAVREALGRKWAEVEEFVSREPMPVVVKPVESAGSDGVKLCKSKDEAKAHFELLMESQRKCGAQGAAVLCQEFLKGKEYVVDCVSRDGVHKVLMIWVYDKRPTNGAAFVYYGMIPVDSKSQEAKILIDYTLGVLKALKLDNGPTHGEVMMTMDGPCMVEMNCRSHGWDGAWVPLARKLTGGYAQPECAVDSHTDAAAFAKLPAVFPSPFKAAGQNVMLVSFFAGTVRATPGYDKMKKMPSFIALQTGVGVGSKVELTVDLFTAVGVLVLAHADKAVLDADLAEVRSMEKAGLFLFDEEVDPMQFEPSPDTIQPAGRRRSSSFGETSVVATGVTPTQLYTTAALALACGVIAGMVLGKKIV</sequence>
<evidence type="ECO:0000256" key="1">
    <source>
        <dbReference type="ARBA" id="ARBA00022598"/>
    </source>
</evidence>
<dbReference type="SMART" id="SM01209">
    <property type="entry name" value="GARS_A"/>
    <property type="match status" value="1"/>
</dbReference>
<dbReference type="AlphaFoldDB" id="A0A7S2PRD1"/>
<evidence type="ECO:0000313" key="6">
    <source>
        <dbReference type="EMBL" id="CAD9614880.1"/>
    </source>
</evidence>
<reference evidence="6" key="1">
    <citation type="submission" date="2021-01" db="EMBL/GenBank/DDBJ databases">
        <authorList>
            <person name="Corre E."/>
            <person name="Pelletier E."/>
            <person name="Niang G."/>
            <person name="Scheremetjew M."/>
            <person name="Finn R."/>
            <person name="Kale V."/>
            <person name="Holt S."/>
            <person name="Cochrane G."/>
            <person name="Meng A."/>
            <person name="Brown T."/>
            <person name="Cohen L."/>
        </authorList>
    </citation>
    <scope>NUCLEOTIDE SEQUENCE</scope>
    <source>
        <strain evidence="6">RCC3387</strain>
    </source>
</reference>
<dbReference type="GO" id="GO:0016874">
    <property type="term" value="F:ligase activity"/>
    <property type="evidence" value="ECO:0007669"/>
    <property type="project" value="UniProtKB-KW"/>
</dbReference>
<feature type="domain" description="ATP-grasp" evidence="5">
    <location>
        <begin position="121"/>
        <end position="322"/>
    </location>
</feature>
<dbReference type="GO" id="GO:0005524">
    <property type="term" value="F:ATP binding"/>
    <property type="evidence" value="ECO:0007669"/>
    <property type="project" value="UniProtKB-UniRule"/>
</dbReference>
<evidence type="ECO:0000256" key="4">
    <source>
        <dbReference type="PROSITE-ProRule" id="PRU00409"/>
    </source>
</evidence>
<proteinExistence type="predicted"/>
<dbReference type="InterPro" id="IPR052032">
    <property type="entry name" value="ATP-dep_AA_Ligase"/>
</dbReference>
<dbReference type="PANTHER" id="PTHR43585:SF2">
    <property type="entry name" value="ATP-GRASP ENZYME FSQD"/>
    <property type="match status" value="1"/>
</dbReference>
<dbReference type="GO" id="GO:0046872">
    <property type="term" value="F:metal ion binding"/>
    <property type="evidence" value="ECO:0007669"/>
    <property type="project" value="InterPro"/>
</dbReference>
<keyword evidence="1" id="KW-0436">Ligase</keyword>
<dbReference type="InterPro" id="IPR011761">
    <property type="entry name" value="ATP-grasp"/>
</dbReference>
<keyword evidence="2 4" id="KW-0547">Nucleotide-binding</keyword>
<evidence type="ECO:0000259" key="5">
    <source>
        <dbReference type="PROSITE" id="PS50975"/>
    </source>
</evidence>
<accession>A0A7S2PRD1</accession>
<protein>
    <recommendedName>
        <fullName evidence="5">ATP-grasp domain-containing protein</fullName>
    </recommendedName>
</protein>
<evidence type="ECO:0000256" key="3">
    <source>
        <dbReference type="ARBA" id="ARBA00022840"/>
    </source>
</evidence>
<dbReference type="PANTHER" id="PTHR43585">
    <property type="entry name" value="FUMIPYRROLE BIOSYNTHESIS PROTEIN C"/>
    <property type="match status" value="1"/>
</dbReference>
<dbReference type="PROSITE" id="PS50975">
    <property type="entry name" value="ATP_GRASP"/>
    <property type="match status" value="1"/>
</dbReference>
<organism evidence="6">
    <name type="scientific">Zooxanthella nutricula</name>
    <dbReference type="NCBI Taxonomy" id="1333877"/>
    <lineage>
        <taxon>Eukaryota</taxon>
        <taxon>Sar</taxon>
        <taxon>Alveolata</taxon>
        <taxon>Dinophyceae</taxon>
        <taxon>Peridiniales</taxon>
        <taxon>Peridiniales incertae sedis</taxon>
        <taxon>Zooxanthella</taxon>
    </lineage>
</organism>
<keyword evidence="3 4" id="KW-0067">ATP-binding</keyword>
<dbReference type="EMBL" id="HBGW01066617">
    <property type="protein sequence ID" value="CAD9614880.1"/>
    <property type="molecule type" value="Transcribed_RNA"/>
</dbReference>
<name>A0A7S2PRD1_9DINO</name>
<dbReference type="SUPFAM" id="SSF56059">
    <property type="entry name" value="Glutathione synthetase ATP-binding domain-like"/>
    <property type="match status" value="1"/>
</dbReference>
<dbReference type="Pfam" id="PF13535">
    <property type="entry name" value="ATP-grasp_4"/>
    <property type="match status" value="1"/>
</dbReference>
<gene>
    <name evidence="6" type="ORF">BRAN1462_LOCUS42453</name>
</gene>
<dbReference type="Gene3D" id="3.30.470.20">
    <property type="entry name" value="ATP-grasp fold, B domain"/>
    <property type="match status" value="1"/>
</dbReference>
<evidence type="ECO:0000256" key="2">
    <source>
        <dbReference type="ARBA" id="ARBA00022741"/>
    </source>
</evidence>